<dbReference type="EMBL" id="JACHMJ010000001">
    <property type="protein sequence ID" value="MBB5845115.1"/>
    <property type="molecule type" value="Genomic_DNA"/>
</dbReference>
<feature type="transmembrane region" description="Helical" evidence="8">
    <location>
        <begin position="402"/>
        <end position="425"/>
    </location>
</feature>
<dbReference type="InterPro" id="IPR051085">
    <property type="entry name" value="MB_O-acyltransferase"/>
</dbReference>
<accession>A0A841AU58</accession>
<evidence type="ECO:0000313" key="10">
    <source>
        <dbReference type="Proteomes" id="UP000536685"/>
    </source>
</evidence>
<comment type="caution">
    <text evidence="9">The sequence shown here is derived from an EMBL/GenBank/DDBJ whole genome shotgun (WGS) entry which is preliminary data.</text>
</comment>
<dbReference type="Proteomes" id="UP000536685">
    <property type="component" value="Unassembled WGS sequence"/>
</dbReference>
<feature type="transmembrane region" description="Helical" evidence="8">
    <location>
        <begin position="310"/>
        <end position="336"/>
    </location>
</feature>
<evidence type="ECO:0000313" key="9">
    <source>
        <dbReference type="EMBL" id="MBB5845115.1"/>
    </source>
</evidence>
<evidence type="ECO:0000256" key="8">
    <source>
        <dbReference type="SAM" id="Phobius"/>
    </source>
</evidence>
<evidence type="ECO:0000256" key="3">
    <source>
        <dbReference type="ARBA" id="ARBA00022475"/>
    </source>
</evidence>
<keyword evidence="3 7" id="KW-1003">Cell membrane</keyword>
<evidence type="ECO:0000256" key="4">
    <source>
        <dbReference type="ARBA" id="ARBA00022692"/>
    </source>
</evidence>
<dbReference type="PANTHER" id="PTHR13285">
    <property type="entry name" value="ACYLTRANSFERASE"/>
    <property type="match status" value="1"/>
</dbReference>
<evidence type="ECO:0000256" key="1">
    <source>
        <dbReference type="ARBA" id="ARBA00004651"/>
    </source>
</evidence>
<dbReference type="InterPro" id="IPR028362">
    <property type="entry name" value="AlgI"/>
</dbReference>
<reference evidence="9 10" key="1">
    <citation type="submission" date="2020-08" db="EMBL/GenBank/DDBJ databases">
        <title>Sequencing the genomes of 1000 actinobacteria strains.</title>
        <authorList>
            <person name="Klenk H.-P."/>
        </authorList>
    </citation>
    <scope>NUCLEOTIDE SEQUENCE [LARGE SCALE GENOMIC DNA]</scope>
    <source>
        <strain evidence="9 10">DSM 105784</strain>
    </source>
</reference>
<feature type="transmembrane region" description="Helical" evidence="8">
    <location>
        <begin position="357"/>
        <end position="374"/>
    </location>
</feature>
<keyword evidence="5 8" id="KW-1133">Transmembrane helix</keyword>
<dbReference type="GO" id="GO:0016746">
    <property type="term" value="F:acyltransferase activity"/>
    <property type="evidence" value="ECO:0007669"/>
    <property type="project" value="UniProtKB-KW"/>
</dbReference>
<dbReference type="InterPro" id="IPR004299">
    <property type="entry name" value="MBOAT_fam"/>
</dbReference>
<feature type="transmembrane region" description="Helical" evidence="8">
    <location>
        <begin position="72"/>
        <end position="94"/>
    </location>
</feature>
<dbReference type="InterPro" id="IPR024194">
    <property type="entry name" value="Ac/AlaTfrase_AlgI/DltB"/>
</dbReference>
<evidence type="ECO:0000256" key="5">
    <source>
        <dbReference type="ARBA" id="ARBA00022989"/>
    </source>
</evidence>
<feature type="transmembrane region" description="Helical" evidence="8">
    <location>
        <begin position="114"/>
        <end position="135"/>
    </location>
</feature>
<gene>
    <name evidence="9" type="ORF">HD599_003438</name>
</gene>
<dbReference type="AlphaFoldDB" id="A0A841AU58"/>
<dbReference type="PANTHER" id="PTHR13285:SF18">
    <property type="entry name" value="PROTEIN-CYSTEINE N-PALMITOYLTRANSFERASE RASP"/>
    <property type="match status" value="1"/>
</dbReference>
<keyword evidence="7 9" id="KW-0808">Transferase</keyword>
<feature type="transmembrane region" description="Helical" evidence="8">
    <location>
        <begin position="446"/>
        <end position="466"/>
    </location>
</feature>
<comment type="similarity">
    <text evidence="2 7">Belongs to the membrane-bound acyltransferase family.</text>
</comment>
<dbReference type="PIRSF" id="PIRSF500217">
    <property type="entry name" value="AlgI"/>
    <property type="match status" value="1"/>
</dbReference>
<dbReference type="Pfam" id="PF03062">
    <property type="entry name" value="MBOAT"/>
    <property type="match status" value="1"/>
</dbReference>
<dbReference type="GO" id="GO:0042121">
    <property type="term" value="P:alginic acid biosynthetic process"/>
    <property type="evidence" value="ECO:0007669"/>
    <property type="project" value="InterPro"/>
</dbReference>
<comment type="subcellular location">
    <subcellularLocation>
        <location evidence="1">Cell membrane</location>
        <topology evidence="1">Multi-pass membrane protein</topology>
    </subcellularLocation>
</comment>
<feature type="transmembrane region" description="Helical" evidence="8">
    <location>
        <begin position="225"/>
        <end position="243"/>
    </location>
</feature>
<dbReference type="GO" id="GO:0005886">
    <property type="term" value="C:plasma membrane"/>
    <property type="evidence" value="ECO:0007669"/>
    <property type="project" value="UniProtKB-SubCell"/>
</dbReference>
<feature type="transmembrane region" description="Helical" evidence="8">
    <location>
        <begin position="33"/>
        <end position="60"/>
    </location>
</feature>
<keyword evidence="4 8" id="KW-0812">Transmembrane</keyword>
<keyword evidence="6 7" id="KW-0472">Membrane</keyword>
<name>A0A841AU58_9MICO</name>
<keyword evidence="10" id="KW-1185">Reference proteome</keyword>
<protein>
    <submittedName>
        <fullName evidence="9">Alginate O-acetyltransferase complex protein AlgI</fullName>
    </submittedName>
</protein>
<evidence type="ECO:0000256" key="6">
    <source>
        <dbReference type="ARBA" id="ARBA00023136"/>
    </source>
</evidence>
<evidence type="ECO:0000256" key="2">
    <source>
        <dbReference type="ARBA" id="ARBA00010323"/>
    </source>
</evidence>
<evidence type="ECO:0000256" key="7">
    <source>
        <dbReference type="PIRNR" id="PIRNR016636"/>
    </source>
</evidence>
<organism evidence="9 10">
    <name type="scientific">Conyzicola lurida</name>
    <dbReference type="NCBI Taxonomy" id="1172621"/>
    <lineage>
        <taxon>Bacteria</taxon>
        <taxon>Bacillati</taxon>
        <taxon>Actinomycetota</taxon>
        <taxon>Actinomycetes</taxon>
        <taxon>Micrococcales</taxon>
        <taxon>Microbacteriaceae</taxon>
        <taxon>Conyzicola</taxon>
    </lineage>
</organism>
<proteinExistence type="inferred from homology"/>
<sequence>MFLPVTLLVYHLLPVHGRTRNWWLLLASVLFYWWGVGGEIVAISFVAVFSFVATWVSWYITKKRVQSGHPGAARVPLALTVAIILIPLLVFKYIPQAAESGVPGFTRLADSFGAADWILPLGISFFTFHAVSFAVDSARTGFPLTRSFPSYLMYLFVFPHQIAGPIVRYAEIKEEIENPRVITPSRLGYGASRFTWGLAKKVLIADNAGLVANAMFDSAAYSGQLSAPGAWIGAIAYAIQIYFDFSGYSDMAIGLAAMLGFHFPENFRSPYASHSISDFWRRWHITLTRWFRDYVYIPLGGNRRGAVVEYGALLVVFALTSLWHGALVGFLIWGGLQAAAMLIERATGLRDSKRFLLVRRILTAFFILFAWVPFRTTDFEHSVEIWRAMLFRYPADFVAPQILTSLTSLSIAALILGALAFFASSKRTGFERVFAPTEGNLAVSKVRGWAVAPVLFVVTIAGVLLSDFSPFLYFQF</sequence>
<keyword evidence="7" id="KW-0012">Acyltransferase</keyword>
<dbReference type="PIRSF" id="PIRSF016636">
    <property type="entry name" value="AlgI_DltB"/>
    <property type="match status" value="1"/>
</dbReference>